<proteinExistence type="predicted"/>
<comment type="caution">
    <text evidence="1">The sequence shown here is derived from an EMBL/GenBank/DDBJ whole genome shotgun (WGS) entry which is preliminary data.</text>
</comment>
<reference evidence="2" key="1">
    <citation type="submission" date="2017-03" db="EMBL/GenBank/DDBJ databases">
        <title>Phytopthora megakarya and P. palmivora, two closely related causual agents of cacao black pod achieved similar genome size and gene model numbers by different mechanisms.</title>
        <authorList>
            <person name="Ali S."/>
            <person name="Shao J."/>
            <person name="Larry D.J."/>
            <person name="Kronmiller B."/>
            <person name="Shen D."/>
            <person name="Strem M.D."/>
            <person name="Melnick R.L."/>
            <person name="Guiltinan M.J."/>
            <person name="Tyler B.M."/>
            <person name="Meinhardt L.W."/>
            <person name="Bailey B.A."/>
        </authorList>
    </citation>
    <scope>NUCLEOTIDE SEQUENCE [LARGE SCALE GENOMIC DNA]</scope>
    <source>
        <strain evidence="2">zdho120</strain>
    </source>
</reference>
<accession>A0A225WEE2</accession>
<organism evidence="1 2">
    <name type="scientific">Phytophthora megakarya</name>
    <dbReference type="NCBI Taxonomy" id="4795"/>
    <lineage>
        <taxon>Eukaryota</taxon>
        <taxon>Sar</taxon>
        <taxon>Stramenopiles</taxon>
        <taxon>Oomycota</taxon>
        <taxon>Peronosporomycetes</taxon>
        <taxon>Peronosporales</taxon>
        <taxon>Peronosporaceae</taxon>
        <taxon>Phytophthora</taxon>
    </lineage>
</organism>
<dbReference type="EMBL" id="NBNE01001132">
    <property type="protein sequence ID" value="OWZ15397.1"/>
    <property type="molecule type" value="Genomic_DNA"/>
</dbReference>
<dbReference type="Proteomes" id="UP000198211">
    <property type="component" value="Unassembled WGS sequence"/>
</dbReference>
<evidence type="ECO:0000313" key="1">
    <source>
        <dbReference type="EMBL" id="OWZ15397.1"/>
    </source>
</evidence>
<keyword evidence="2" id="KW-1185">Reference proteome</keyword>
<evidence type="ECO:0000313" key="2">
    <source>
        <dbReference type="Proteomes" id="UP000198211"/>
    </source>
</evidence>
<gene>
    <name evidence="1" type="ORF">PHMEG_00010969</name>
</gene>
<sequence>MYTRFSTLEWITKPKSLFGRAVQWAVLLSSWHLIVQRIIEKECAFTRLLLSTVTNFVDIDDSLELVAPPQKGSPTARIDPQLLYAKLPLDYSGLVRRLRRTEDTGVVHGWYGVYLNGNSPCCECVPGGNNCDRRRIHRDEQRSKSRTRTGTDNLLVVGDSRLAFQQSLVVITCRNETLMAQLTYHKEVTSKLKSVKYLHIL</sequence>
<dbReference type="AlphaFoldDB" id="A0A225WEE2"/>
<protein>
    <submittedName>
        <fullName evidence="1">Uncharacterized protein</fullName>
    </submittedName>
</protein>
<name>A0A225WEE2_9STRA</name>